<keyword evidence="1" id="KW-1185">Reference proteome</keyword>
<sequence>MSHNDSNGCVNSADVDPQSEVYVNLIVVENMTDSLKLYSNMNGLRYTETKYAAVNFIAIIYKNETNFDFVFNFIKERLISETSTCRFEKHIFDGTSISFMIGAFIIRNSENQTQKVIKMALPLYFNDDDTEWYFNYNFQKLLLSQAVEINFNNETCFQNYLMNAKYGSDINQTIILYIDSIPQCIELDTLWNKTNV</sequence>
<name>A0A914Q0J3_9BILA</name>
<dbReference type="Proteomes" id="UP000887578">
    <property type="component" value="Unplaced"/>
</dbReference>
<organism evidence="1 2">
    <name type="scientific">Panagrolaimus davidi</name>
    <dbReference type="NCBI Taxonomy" id="227884"/>
    <lineage>
        <taxon>Eukaryota</taxon>
        <taxon>Metazoa</taxon>
        <taxon>Ecdysozoa</taxon>
        <taxon>Nematoda</taxon>
        <taxon>Chromadorea</taxon>
        <taxon>Rhabditida</taxon>
        <taxon>Tylenchina</taxon>
        <taxon>Panagrolaimomorpha</taxon>
        <taxon>Panagrolaimoidea</taxon>
        <taxon>Panagrolaimidae</taxon>
        <taxon>Panagrolaimus</taxon>
    </lineage>
</organism>
<dbReference type="WBParaSite" id="PDA_v2.g24649.t1">
    <property type="protein sequence ID" value="PDA_v2.g24649.t1"/>
    <property type="gene ID" value="PDA_v2.g24649"/>
</dbReference>
<evidence type="ECO:0000313" key="2">
    <source>
        <dbReference type="WBParaSite" id="PDA_v2.g24649.t1"/>
    </source>
</evidence>
<accession>A0A914Q0J3</accession>
<dbReference type="AlphaFoldDB" id="A0A914Q0J3"/>
<protein>
    <submittedName>
        <fullName evidence="2">Uncharacterized protein</fullName>
    </submittedName>
</protein>
<evidence type="ECO:0000313" key="1">
    <source>
        <dbReference type="Proteomes" id="UP000887578"/>
    </source>
</evidence>
<proteinExistence type="predicted"/>
<reference evidence="2" key="1">
    <citation type="submission" date="2022-11" db="UniProtKB">
        <authorList>
            <consortium name="WormBaseParasite"/>
        </authorList>
    </citation>
    <scope>IDENTIFICATION</scope>
</reference>